<evidence type="ECO:0000256" key="9">
    <source>
        <dbReference type="HAMAP-Rule" id="MF_00336"/>
    </source>
</evidence>
<evidence type="ECO:0000256" key="6">
    <source>
        <dbReference type="ARBA" id="ARBA00022840"/>
    </source>
</evidence>
<evidence type="ECO:0000256" key="3">
    <source>
        <dbReference type="ARBA" id="ARBA00022723"/>
    </source>
</evidence>
<evidence type="ECO:0000256" key="2">
    <source>
        <dbReference type="ARBA" id="ARBA00022598"/>
    </source>
</evidence>
<dbReference type="NCBIfam" id="TIGR00347">
    <property type="entry name" value="bioD"/>
    <property type="match status" value="1"/>
</dbReference>
<feature type="binding site" evidence="9">
    <location>
        <position position="110"/>
    </location>
    <ligand>
        <name>Mg(2+)</name>
        <dbReference type="ChEBI" id="CHEBI:18420"/>
    </ligand>
</feature>
<dbReference type="InterPro" id="IPR027417">
    <property type="entry name" value="P-loop_NTPase"/>
</dbReference>
<comment type="function">
    <text evidence="9">Catalyzes a mechanistically unusual reaction, the ATP-dependent insertion of CO2 between the N7 and N8 nitrogen atoms of 7,8-diaminopelargonic acid (DAPA, also called 7,8-diammoniononanoate) to form a ureido ring.</text>
</comment>
<keyword evidence="2 9" id="KW-0436">Ligase</keyword>
<organism evidence="10 11">
    <name type="scientific">Mesorhizobium plurifarium</name>
    <dbReference type="NCBI Taxonomy" id="69974"/>
    <lineage>
        <taxon>Bacteria</taxon>
        <taxon>Pseudomonadati</taxon>
        <taxon>Pseudomonadota</taxon>
        <taxon>Alphaproteobacteria</taxon>
        <taxon>Hyphomicrobiales</taxon>
        <taxon>Phyllobacteriaceae</taxon>
        <taxon>Mesorhizobium</taxon>
    </lineage>
</organism>
<dbReference type="PANTHER" id="PTHR43210:SF2">
    <property type="entry name" value="ATP-DEPENDENT DETHIOBIOTIN SYNTHETASE BIOD 2"/>
    <property type="match status" value="1"/>
</dbReference>
<comment type="catalytic activity">
    <reaction evidence="8">
        <text>(7R,8S)-8-amino-7-(carboxyamino)nonanoate + ATP = (4R,5S)-dethiobiotin + ADP + phosphate + H(+)</text>
        <dbReference type="Rhea" id="RHEA:63684"/>
        <dbReference type="ChEBI" id="CHEBI:15378"/>
        <dbReference type="ChEBI" id="CHEBI:30616"/>
        <dbReference type="ChEBI" id="CHEBI:43474"/>
        <dbReference type="ChEBI" id="CHEBI:149470"/>
        <dbReference type="ChEBI" id="CHEBI:149473"/>
        <dbReference type="ChEBI" id="CHEBI:456216"/>
    </reaction>
</comment>
<comment type="similarity">
    <text evidence="9">Belongs to the dethiobiotin synthetase family.</text>
</comment>
<feature type="binding site" evidence="9">
    <location>
        <position position="54"/>
    </location>
    <ligand>
        <name>Mg(2+)</name>
        <dbReference type="ChEBI" id="CHEBI:18420"/>
    </ligand>
</feature>
<evidence type="ECO:0000313" key="11">
    <source>
        <dbReference type="Proteomes" id="UP000045285"/>
    </source>
</evidence>
<dbReference type="GO" id="GO:0009102">
    <property type="term" value="P:biotin biosynthetic process"/>
    <property type="evidence" value="ECO:0007669"/>
    <property type="project" value="UniProtKB-UniRule"/>
</dbReference>
<dbReference type="UniPathway" id="UPA00078">
    <property type="reaction ID" value="UER00161"/>
</dbReference>
<keyword evidence="7 9" id="KW-0460">Magnesium</keyword>
<dbReference type="SUPFAM" id="SSF52540">
    <property type="entry name" value="P-loop containing nucleoside triphosphate hydrolases"/>
    <property type="match status" value="1"/>
</dbReference>
<dbReference type="CDD" id="cd03109">
    <property type="entry name" value="DTBS"/>
    <property type="match status" value="1"/>
</dbReference>
<feature type="binding site" evidence="9">
    <location>
        <begin position="23"/>
        <end position="28"/>
    </location>
    <ligand>
        <name>ATP</name>
        <dbReference type="ChEBI" id="CHEBI:30616"/>
    </ligand>
</feature>
<dbReference type="InterPro" id="IPR004472">
    <property type="entry name" value="DTB_synth_BioD"/>
</dbReference>
<dbReference type="AlphaFoldDB" id="A0A090DVE7"/>
<dbReference type="Gene3D" id="3.40.50.300">
    <property type="entry name" value="P-loop containing nucleotide triphosphate hydrolases"/>
    <property type="match status" value="1"/>
</dbReference>
<protein>
    <recommendedName>
        <fullName evidence="9">ATP-dependent dethiobiotin synthetase BioD</fullName>
        <ecNumber evidence="9">6.3.3.3</ecNumber>
    </recommendedName>
    <alternativeName>
        <fullName evidence="9">DTB synthetase</fullName>
        <shortName evidence="9">DTBS</shortName>
    </alternativeName>
    <alternativeName>
        <fullName evidence="9">Dethiobiotin synthase</fullName>
    </alternativeName>
</protein>
<feature type="binding site" evidence="9">
    <location>
        <position position="54"/>
    </location>
    <ligand>
        <name>ATP</name>
        <dbReference type="ChEBI" id="CHEBI:30616"/>
    </ligand>
</feature>
<name>A0A090DVE7_MESPL</name>
<dbReference type="GO" id="GO:0004141">
    <property type="term" value="F:dethiobiotin synthase activity"/>
    <property type="evidence" value="ECO:0007669"/>
    <property type="project" value="UniProtKB-UniRule"/>
</dbReference>
<feature type="binding site" evidence="9">
    <location>
        <begin position="110"/>
        <end position="113"/>
    </location>
    <ligand>
        <name>ATP</name>
        <dbReference type="ChEBI" id="CHEBI:30616"/>
    </ligand>
</feature>
<dbReference type="Pfam" id="PF13500">
    <property type="entry name" value="AAA_26"/>
    <property type="match status" value="1"/>
</dbReference>
<feature type="binding site" evidence="9">
    <location>
        <begin position="194"/>
        <end position="196"/>
    </location>
    <ligand>
        <name>ATP</name>
        <dbReference type="ChEBI" id="CHEBI:30616"/>
    </ligand>
</feature>
<keyword evidence="4 9" id="KW-0547">Nucleotide-binding</keyword>
<feature type="active site" evidence="9">
    <location>
        <position position="43"/>
    </location>
</feature>
<accession>A0A090DVE7</accession>
<dbReference type="STRING" id="69974.MPLDJ20_130038"/>
<gene>
    <name evidence="9 10" type="primary">bioD</name>
    <name evidence="10" type="ORF">MPL3356_270067</name>
</gene>
<evidence type="ECO:0000313" key="10">
    <source>
        <dbReference type="EMBL" id="CDX18344.1"/>
    </source>
</evidence>
<dbReference type="GO" id="GO:0000287">
    <property type="term" value="F:magnesium ion binding"/>
    <property type="evidence" value="ECO:0007669"/>
    <property type="project" value="UniProtKB-UniRule"/>
</dbReference>
<keyword evidence="5 9" id="KW-0093">Biotin biosynthesis</keyword>
<dbReference type="HAMAP" id="MF_00336">
    <property type="entry name" value="BioD"/>
    <property type="match status" value="1"/>
</dbReference>
<evidence type="ECO:0000256" key="5">
    <source>
        <dbReference type="ARBA" id="ARBA00022756"/>
    </source>
</evidence>
<dbReference type="PANTHER" id="PTHR43210">
    <property type="entry name" value="DETHIOBIOTIN SYNTHETASE"/>
    <property type="match status" value="1"/>
</dbReference>
<dbReference type="EC" id="6.3.3.3" evidence="9"/>
<reference evidence="11" key="1">
    <citation type="submission" date="2014-08" db="EMBL/GenBank/DDBJ databases">
        <authorList>
            <person name="Moulin L."/>
        </authorList>
    </citation>
    <scope>NUCLEOTIDE SEQUENCE [LARGE SCALE GENOMIC DNA]</scope>
</reference>
<evidence type="ECO:0000256" key="1">
    <source>
        <dbReference type="ARBA" id="ARBA00022490"/>
    </source>
</evidence>
<evidence type="ECO:0000256" key="8">
    <source>
        <dbReference type="ARBA" id="ARBA00047386"/>
    </source>
</evidence>
<dbReference type="EMBL" id="CCMZ01000020">
    <property type="protein sequence ID" value="CDX18344.1"/>
    <property type="molecule type" value="Genomic_DNA"/>
</dbReference>
<proteinExistence type="inferred from homology"/>
<comment type="subcellular location">
    <subcellularLocation>
        <location evidence="9">Cytoplasm</location>
    </subcellularLocation>
</comment>
<dbReference type="PIRSF" id="PIRSF006755">
    <property type="entry name" value="DTB_synth"/>
    <property type="match status" value="1"/>
</dbReference>
<dbReference type="Proteomes" id="UP000045285">
    <property type="component" value="Unassembled WGS sequence"/>
</dbReference>
<feature type="binding site" evidence="9">
    <location>
        <position position="27"/>
    </location>
    <ligand>
        <name>Mg(2+)</name>
        <dbReference type="ChEBI" id="CHEBI:18420"/>
    </ligand>
</feature>
<keyword evidence="3 9" id="KW-0479">Metal-binding</keyword>
<feature type="binding site" evidence="9">
    <location>
        <position position="47"/>
    </location>
    <ligand>
        <name>substrate</name>
    </ligand>
</feature>
<dbReference type="GO" id="GO:0005524">
    <property type="term" value="F:ATP binding"/>
    <property type="evidence" value="ECO:0007669"/>
    <property type="project" value="UniProtKB-UniRule"/>
</dbReference>
<dbReference type="GO" id="GO:0005829">
    <property type="term" value="C:cytosol"/>
    <property type="evidence" value="ECO:0007669"/>
    <property type="project" value="TreeGrafter"/>
</dbReference>
<evidence type="ECO:0000256" key="7">
    <source>
        <dbReference type="ARBA" id="ARBA00022842"/>
    </source>
</evidence>
<keyword evidence="11" id="KW-1185">Reference proteome</keyword>
<comment type="caution">
    <text evidence="9">Lacks conserved residue(s) required for the propagation of feature annotation.</text>
</comment>
<keyword evidence="1 9" id="KW-0963">Cytoplasm</keyword>
<sequence length="221" mass="23786">MTKGDMTRSDISRGIVITGTDTGIGKTVFSAGLVGLLDGFYWKPVQSGLDEETDSEAVTRLSGLPAGRVLPEVYRLKTPLSPHRSAEIDGVAIEAAKLSLPELPGPLFIEGAGGVMVPLNRQTKFIDIFREWQLPVILCARTGLGTINHTLLSIEALRARGIPLIGVAFVGEEMADSQKTIAEFGNVRQLGRLPYLDPLTSKTLREAMVSGFDLSPIAWGQ</sequence>
<comment type="catalytic activity">
    <reaction evidence="9">
        <text>(7R,8S)-7,8-diammoniononanoate + CO2 + ATP = (4R,5S)-dethiobiotin + ADP + phosphate + 3 H(+)</text>
        <dbReference type="Rhea" id="RHEA:15805"/>
        <dbReference type="ChEBI" id="CHEBI:15378"/>
        <dbReference type="ChEBI" id="CHEBI:16526"/>
        <dbReference type="ChEBI" id="CHEBI:30616"/>
        <dbReference type="ChEBI" id="CHEBI:43474"/>
        <dbReference type="ChEBI" id="CHEBI:149469"/>
        <dbReference type="ChEBI" id="CHEBI:149473"/>
        <dbReference type="ChEBI" id="CHEBI:456216"/>
        <dbReference type="EC" id="6.3.3.3"/>
    </reaction>
</comment>
<comment type="cofactor">
    <cofactor evidence="9">
        <name>Mg(2+)</name>
        <dbReference type="ChEBI" id="CHEBI:18420"/>
    </cofactor>
</comment>
<comment type="pathway">
    <text evidence="9">Cofactor biosynthesis; biotin biosynthesis; biotin from 7,8-diaminononanoate: step 1/2.</text>
</comment>
<evidence type="ECO:0000256" key="4">
    <source>
        <dbReference type="ARBA" id="ARBA00022741"/>
    </source>
</evidence>
<comment type="subunit">
    <text evidence="9">Homodimer.</text>
</comment>
<keyword evidence="6 9" id="KW-0067">ATP-binding</keyword>